<name>A0A9P4U3Q9_9PEZI</name>
<proteinExistence type="predicted"/>
<reference evidence="2" key="1">
    <citation type="journal article" date="2020" name="Stud. Mycol.">
        <title>101 Dothideomycetes genomes: a test case for predicting lifestyles and emergence of pathogens.</title>
        <authorList>
            <person name="Haridas S."/>
            <person name="Albert R."/>
            <person name="Binder M."/>
            <person name="Bloem J."/>
            <person name="Labutti K."/>
            <person name="Salamov A."/>
            <person name="Andreopoulos B."/>
            <person name="Baker S."/>
            <person name="Barry K."/>
            <person name="Bills G."/>
            <person name="Bluhm B."/>
            <person name="Cannon C."/>
            <person name="Castanera R."/>
            <person name="Culley D."/>
            <person name="Daum C."/>
            <person name="Ezra D."/>
            <person name="Gonzalez J."/>
            <person name="Henrissat B."/>
            <person name="Kuo A."/>
            <person name="Liang C."/>
            <person name="Lipzen A."/>
            <person name="Lutzoni F."/>
            <person name="Magnuson J."/>
            <person name="Mondo S."/>
            <person name="Nolan M."/>
            <person name="Ohm R."/>
            <person name="Pangilinan J."/>
            <person name="Park H.-J."/>
            <person name="Ramirez L."/>
            <person name="Alfaro M."/>
            <person name="Sun H."/>
            <person name="Tritt A."/>
            <person name="Yoshinaga Y."/>
            <person name="Zwiers L.-H."/>
            <person name="Turgeon B."/>
            <person name="Goodwin S."/>
            <person name="Spatafora J."/>
            <person name="Crous P."/>
            <person name="Grigoriev I."/>
        </authorList>
    </citation>
    <scope>NUCLEOTIDE SEQUENCE</scope>
    <source>
        <strain evidence="2">CBS 130266</strain>
    </source>
</reference>
<keyword evidence="1" id="KW-1133">Transmembrane helix</keyword>
<dbReference type="EMBL" id="MU007011">
    <property type="protein sequence ID" value="KAF2436205.1"/>
    <property type="molecule type" value="Genomic_DNA"/>
</dbReference>
<evidence type="ECO:0000313" key="2">
    <source>
        <dbReference type="EMBL" id="KAF2436205.1"/>
    </source>
</evidence>
<protein>
    <submittedName>
        <fullName evidence="2">Uncharacterized protein</fullName>
    </submittedName>
</protein>
<keyword evidence="1" id="KW-0812">Transmembrane</keyword>
<gene>
    <name evidence="2" type="ORF">EJ08DRAFT_230658</name>
</gene>
<evidence type="ECO:0000256" key="1">
    <source>
        <dbReference type="SAM" id="Phobius"/>
    </source>
</evidence>
<accession>A0A9P4U3Q9</accession>
<sequence length="87" mass="9636">MARIVPRHVPRHIARNLGILLSAFEVVMGILYLSFRYPGISFNVEERGTHGGSLAAKIFEGLGVIFAIEFVVMFVCTGLNTVFGFYT</sequence>
<feature type="transmembrane region" description="Helical" evidence="1">
    <location>
        <begin position="62"/>
        <end position="86"/>
    </location>
</feature>
<dbReference type="AlphaFoldDB" id="A0A9P4U3Q9"/>
<feature type="transmembrane region" description="Helical" evidence="1">
    <location>
        <begin position="12"/>
        <end position="35"/>
    </location>
</feature>
<comment type="caution">
    <text evidence="2">The sequence shown here is derived from an EMBL/GenBank/DDBJ whole genome shotgun (WGS) entry which is preliminary data.</text>
</comment>
<dbReference type="Proteomes" id="UP000800235">
    <property type="component" value="Unassembled WGS sequence"/>
</dbReference>
<organism evidence="2 3">
    <name type="scientific">Tothia fuscella</name>
    <dbReference type="NCBI Taxonomy" id="1048955"/>
    <lineage>
        <taxon>Eukaryota</taxon>
        <taxon>Fungi</taxon>
        <taxon>Dikarya</taxon>
        <taxon>Ascomycota</taxon>
        <taxon>Pezizomycotina</taxon>
        <taxon>Dothideomycetes</taxon>
        <taxon>Pleosporomycetidae</taxon>
        <taxon>Venturiales</taxon>
        <taxon>Cylindrosympodiaceae</taxon>
        <taxon>Tothia</taxon>
    </lineage>
</organism>
<evidence type="ECO:0000313" key="3">
    <source>
        <dbReference type="Proteomes" id="UP000800235"/>
    </source>
</evidence>
<keyword evidence="3" id="KW-1185">Reference proteome</keyword>
<keyword evidence="1" id="KW-0472">Membrane</keyword>